<dbReference type="OMA" id="CHWQYLA"/>
<dbReference type="Proteomes" id="UP000054383">
    <property type="component" value="Unassembled WGS sequence"/>
</dbReference>
<dbReference type="InterPro" id="IPR001810">
    <property type="entry name" value="F-box_dom"/>
</dbReference>
<dbReference type="InterPro" id="IPR036047">
    <property type="entry name" value="F-box-like_dom_sf"/>
</dbReference>
<sequence length="555" mass="63492">MLLDLPTELIQIILGYTSPSAYIQAATCCKSLYTIASDSRDLVLAHLQRTPGVKHGVACRSTLELFTLLQRRVAALLLNANFYADRTTCAFNGKKHDVEASSIGRIGEFAVLALVFKEDPRVHLVYVNSNGAISLERSLDCSPPTPEECPGTIVKTTFASENSLAVLVRGQMIKEKKDLGHVFVEQMRQYSDDTFYYYFFHIPLTKDSPRSVCRLYERADFQPQAFACTNKSQIKFAISWQYLFHDWQHEVIFYCAWDDDAEVVDKQDGLRYLRYSEKIVVDENGHRPATNQNRASWAKFERKPLWRFGPVKGIKLNDAQAFYSYKGSTLFDYSQNFSVHDSGISRPLENLSEVQSFDMPFAVSPPFFRRHEIQGRDCDHQYLSFGTATHPSGHWSVACLLKNRDEFQYTTCGIPFEPEWDRLFEDTWVPVARLWGYQKPSMSTIDCSPVTSPQGTRIAVSNWDVVYVWALNPTELTEKGFRSNTYYPRSWWSSSSADGMVELRPAVFRLDAVCFKIIFTENEDIIMALTDKGLVILDLRPQGKGRRLTLEMQVP</sequence>
<protein>
    <submittedName>
        <fullName evidence="2">Telomerase reverse transcriptase</fullName>
    </submittedName>
</protein>
<proteinExistence type="predicted"/>
<dbReference type="AlphaFoldDB" id="A0A0U1M7F3"/>
<organism evidence="2 3">
    <name type="scientific">Talaromyces islandicus</name>
    <name type="common">Penicillium islandicum</name>
    <dbReference type="NCBI Taxonomy" id="28573"/>
    <lineage>
        <taxon>Eukaryota</taxon>
        <taxon>Fungi</taxon>
        <taxon>Dikarya</taxon>
        <taxon>Ascomycota</taxon>
        <taxon>Pezizomycotina</taxon>
        <taxon>Eurotiomycetes</taxon>
        <taxon>Eurotiomycetidae</taxon>
        <taxon>Eurotiales</taxon>
        <taxon>Trichocomaceae</taxon>
        <taxon>Talaromyces</taxon>
        <taxon>Talaromyces sect. Islandici</taxon>
    </lineage>
</organism>
<dbReference type="EMBL" id="CVMT01000010">
    <property type="protein sequence ID" value="CRG91488.1"/>
    <property type="molecule type" value="Genomic_DNA"/>
</dbReference>
<keyword evidence="2" id="KW-0548">Nucleotidyltransferase</keyword>
<dbReference type="CDD" id="cd09917">
    <property type="entry name" value="F-box_SF"/>
    <property type="match status" value="1"/>
</dbReference>
<dbReference type="SUPFAM" id="SSF81383">
    <property type="entry name" value="F-box domain"/>
    <property type="match status" value="1"/>
</dbReference>
<keyword evidence="2" id="KW-0695">RNA-directed DNA polymerase</keyword>
<reference evidence="2 3" key="1">
    <citation type="submission" date="2015-04" db="EMBL/GenBank/DDBJ databases">
        <authorList>
            <person name="Syromyatnikov M.Y."/>
            <person name="Popov V.N."/>
        </authorList>
    </citation>
    <scope>NUCLEOTIDE SEQUENCE [LARGE SCALE GENOMIC DNA]</scope>
    <source>
        <strain evidence="2">WF-38-12</strain>
    </source>
</reference>
<name>A0A0U1M7F3_TALIS</name>
<evidence type="ECO:0000259" key="1">
    <source>
        <dbReference type="PROSITE" id="PS50181"/>
    </source>
</evidence>
<dbReference type="Pfam" id="PF12937">
    <property type="entry name" value="F-box-like"/>
    <property type="match status" value="1"/>
</dbReference>
<dbReference type="PROSITE" id="PS50181">
    <property type="entry name" value="FBOX"/>
    <property type="match status" value="1"/>
</dbReference>
<gene>
    <name evidence="2" type="ORF">PISL3812_08537</name>
</gene>
<keyword evidence="3" id="KW-1185">Reference proteome</keyword>
<keyword evidence="2" id="KW-0808">Transferase</keyword>
<accession>A0A0U1M7F3</accession>
<dbReference type="GO" id="GO:0003964">
    <property type="term" value="F:RNA-directed DNA polymerase activity"/>
    <property type="evidence" value="ECO:0007669"/>
    <property type="project" value="UniProtKB-KW"/>
</dbReference>
<dbReference type="OrthoDB" id="6058203at2759"/>
<evidence type="ECO:0000313" key="2">
    <source>
        <dbReference type="EMBL" id="CRG91488.1"/>
    </source>
</evidence>
<dbReference type="STRING" id="28573.A0A0U1M7F3"/>
<evidence type="ECO:0000313" key="3">
    <source>
        <dbReference type="Proteomes" id="UP000054383"/>
    </source>
</evidence>
<feature type="domain" description="F-box" evidence="1">
    <location>
        <begin position="1"/>
        <end position="47"/>
    </location>
</feature>